<proteinExistence type="predicted"/>
<dbReference type="EMBL" id="CAUOFW020005869">
    <property type="protein sequence ID" value="CAK9171929.1"/>
    <property type="molecule type" value="Genomic_DNA"/>
</dbReference>
<dbReference type="Gene3D" id="3.30.310.80">
    <property type="entry name" value="Kinase associated domain 1, KA1"/>
    <property type="match status" value="1"/>
</dbReference>
<reference evidence="1 2" key="1">
    <citation type="submission" date="2024-02" db="EMBL/GenBank/DDBJ databases">
        <authorList>
            <person name="Vignale AGUSTIN F."/>
            <person name="Sosa J E."/>
            <person name="Modenutti C."/>
        </authorList>
    </citation>
    <scope>NUCLEOTIDE SEQUENCE [LARGE SCALE GENOMIC DNA]</scope>
</reference>
<protein>
    <recommendedName>
        <fullName evidence="3">RNase H type-1 domain-containing protein</fullName>
    </recommendedName>
</protein>
<dbReference type="AlphaFoldDB" id="A0ABC8TYP4"/>
<comment type="caution">
    <text evidence="1">The sequence shown here is derived from an EMBL/GenBank/DDBJ whole genome shotgun (WGS) entry which is preliminary data.</text>
</comment>
<keyword evidence="2" id="KW-1185">Reference proteome</keyword>
<name>A0ABC8TYP4_9AQUA</name>
<gene>
    <name evidence="1" type="ORF">ILEXP_LOCUS41549</name>
</gene>
<dbReference type="CDD" id="cd12195">
    <property type="entry name" value="CIPK_C"/>
    <property type="match status" value="1"/>
</dbReference>
<evidence type="ECO:0000313" key="1">
    <source>
        <dbReference type="EMBL" id="CAK9171929.1"/>
    </source>
</evidence>
<evidence type="ECO:0000313" key="2">
    <source>
        <dbReference type="Proteomes" id="UP001642360"/>
    </source>
</evidence>
<evidence type="ECO:0008006" key="3">
    <source>
        <dbReference type="Google" id="ProtNLM"/>
    </source>
</evidence>
<accession>A0ABC8TYP4</accession>
<sequence length="280" mass="31129">MDDLRGKELLHDLRVGSSFSISTKIQWNKWEPPPMNVMKLNVDGASKGCNGLSGGAAVAFYGLGSNIKAECRALLDGLNMTAVSWRLQGEMEQIRVLLTETYSEFSTHSSLPLSGRLLLHQDQSGLPKARRRKVVDSIASSSREQASKTDFWAFCPKSIQSRVPDLFALNRSIQTTSHHRLSTTPRATEQQLHQAPPATSVIWRLEEVAKIVNFKVKKNDSDVRLQGQENGRKGKLGIAADIFTVTPAFLVVEVNKSSDDTLEYNQFCSKKLRSTLEDIV</sequence>
<organism evidence="1 2">
    <name type="scientific">Ilex paraguariensis</name>
    <name type="common">yerba mate</name>
    <dbReference type="NCBI Taxonomy" id="185542"/>
    <lineage>
        <taxon>Eukaryota</taxon>
        <taxon>Viridiplantae</taxon>
        <taxon>Streptophyta</taxon>
        <taxon>Embryophyta</taxon>
        <taxon>Tracheophyta</taxon>
        <taxon>Spermatophyta</taxon>
        <taxon>Magnoliopsida</taxon>
        <taxon>eudicotyledons</taxon>
        <taxon>Gunneridae</taxon>
        <taxon>Pentapetalae</taxon>
        <taxon>asterids</taxon>
        <taxon>campanulids</taxon>
        <taxon>Aquifoliales</taxon>
        <taxon>Aquifoliaceae</taxon>
        <taxon>Ilex</taxon>
    </lineage>
</organism>
<dbReference type="Proteomes" id="UP001642360">
    <property type="component" value="Unassembled WGS sequence"/>
</dbReference>